<dbReference type="PROSITE" id="PS00028">
    <property type="entry name" value="ZINC_FINGER_C2H2_1"/>
    <property type="match status" value="11"/>
</dbReference>
<evidence type="ECO:0000256" key="13">
    <source>
        <dbReference type="SAM" id="MobiDB-lite"/>
    </source>
</evidence>
<keyword evidence="4" id="KW-0479">Metal-binding</keyword>
<evidence type="ECO:0000256" key="1">
    <source>
        <dbReference type="ARBA" id="ARBA00003767"/>
    </source>
</evidence>
<evidence type="ECO:0000259" key="15">
    <source>
        <dbReference type="PROSITE" id="PS50805"/>
    </source>
</evidence>
<feature type="domain" description="C2H2-type" evidence="14">
    <location>
        <begin position="506"/>
        <end position="533"/>
    </location>
</feature>
<evidence type="ECO:0000256" key="4">
    <source>
        <dbReference type="ARBA" id="ARBA00022723"/>
    </source>
</evidence>
<dbReference type="AlphaFoldDB" id="A0A9B0LZC9"/>
<dbReference type="Pfam" id="PF00096">
    <property type="entry name" value="zf-C2H2"/>
    <property type="match status" value="10"/>
</dbReference>
<dbReference type="FunFam" id="3.30.160.60:FF:002343">
    <property type="entry name" value="Zinc finger protein 33A"/>
    <property type="match status" value="2"/>
</dbReference>
<dbReference type="InterPro" id="IPR036051">
    <property type="entry name" value="KRAB_dom_sf"/>
</dbReference>
<feature type="compositionally biased region" description="Basic and acidic residues" evidence="13">
    <location>
        <begin position="291"/>
        <end position="313"/>
    </location>
</feature>
<organism evidence="16 17">
    <name type="scientific">Odobenus rosmarus divergens</name>
    <name type="common">Pacific walrus</name>
    <dbReference type="NCBI Taxonomy" id="9708"/>
    <lineage>
        <taxon>Eukaryota</taxon>
        <taxon>Metazoa</taxon>
        <taxon>Chordata</taxon>
        <taxon>Craniata</taxon>
        <taxon>Vertebrata</taxon>
        <taxon>Euteleostomi</taxon>
        <taxon>Mammalia</taxon>
        <taxon>Eutheria</taxon>
        <taxon>Laurasiatheria</taxon>
        <taxon>Carnivora</taxon>
        <taxon>Caniformia</taxon>
        <taxon>Pinnipedia</taxon>
        <taxon>Odobenidae</taxon>
        <taxon>Odobenus</taxon>
    </lineage>
</organism>
<dbReference type="Gene3D" id="3.30.160.60">
    <property type="entry name" value="Classic Zinc Finger"/>
    <property type="match status" value="10"/>
</dbReference>
<evidence type="ECO:0000256" key="3">
    <source>
        <dbReference type="ARBA" id="ARBA00006991"/>
    </source>
</evidence>
<dbReference type="PROSITE" id="PS50157">
    <property type="entry name" value="ZINC_FINGER_C2H2_2"/>
    <property type="match status" value="11"/>
</dbReference>
<evidence type="ECO:0000256" key="8">
    <source>
        <dbReference type="ARBA" id="ARBA00023015"/>
    </source>
</evidence>
<feature type="domain" description="C2H2-type" evidence="14">
    <location>
        <begin position="646"/>
        <end position="673"/>
    </location>
</feature>
<dbReference type="InterPro" id="IPR001909">
    <property type="entry name" value="KRAB"/>
</dbReference>
<dbReference type="Pfam" id="PF01352">
    <property type="entry name" value="KRAB"/>
    <property type="match status" value="1"/>
</dbReference>
<feature type="domain" description="C2H2-type" evidence="14">
    <location>
        <begin position="618"/>
        <end position="645"/>
    </location>
</feature>
<dbReference type="InterPro" id="IPR036236">
    <property type="entry name" value="Znf_C2H2_sf"/>
</dbReference>
<evidence type="ECO:0000256" key="6">
    <source>
        <dbReference type="ARBA" id="ARBA00022771"/>
    </source>
</evidence>
<dbReference type="FunFam" id="3.30.160.60:FF:001864">
    <property type="entry name" value="zinc finger protein 883-like"/>
    <property type="match status" value="1"/>
</dbReference>
<dbReference type="PROSITE" id="PS50805">
    <property type="entry name" value="KRAB"/>
    <property type="match status" value="1"/>
</dbReference>
<dbReference type="FunFam" id="3.30.160.60:FF:000352">
    <property type="entry name" value="zinc finger protein 3 homolog"/>
    <property type="match status" value="1"/>
</dbReference>
<dbReference type="GO" id="GO:0005634">
    <property type="term" value="C:nucleus"/>
    <property type="evidence" value="ECO:0007669"/>
    <property type="project" value="UniProtKB-SubCell"/>
</dbReference>
<dbReference type="GO" id="GO:0001228">
    <property type="term" value="F:DNA-binding transcription activator activity, RNA polymerase II-specific"/>
    <property type="evidence" value="ECO:0007669"/>
    <property type="project" value="TreeGrafter"/>
</dbReference>
<keyword evidence="5" id="KW-0677">Repeat</keyword>
<feature type="domain" description="C2H2-type" evidence="14">
    <location>
        <begin position="450"/>
        <end position="477"/>
    </location>
</feature>
<feature type="domain" description="KRAB" evidence="15">
    <location>
        <begin position="183"/>
        <end position="254"/>
    </location>
</feature>
<name>A0A9B0LZC9_ODORO</name>
<evidence type="ECO:0000313" key="17">
    <source>
        <dbReference type="RefSeq" id="XP_004410984.1"/>
    </source>
</evidence>
<reference evidence="17" key="1">
    <citation type="submission" date="2025-08" db="UniProtKB">
        <authorList>
            <consortium name="RefSeq"/>
        </authorList>
    </citation>
    <scope>IDENTIFICATION</scope>
</reference>
<sequence>MGHPATSPLPPPLKRGLGTPPSVLGLHFPAVLARPPGLGSLADTKRRGRRARGLLGLGGPWAPLEPDPCGLQGDTRGKRTKPVPGGPAAMEEALADLDLWHRGQSRGCRFHVAAMLSAEERPVPHRILHLSTAERRGTMEVKTQPPDKGVLPSQSPAPTSEKLSKKKGKMPVRFLPAWSTEPVIFRDVAMYFTQKEWQLLEPAQKDLYREVMLENYGNLASLGYRLFKPKLITRLEQGDEPCVKERDVPRAPQQGGAGVSESCISTDKKTRLVPKTTFPKPGISTRPSLGKAKEMAQRGARTERTLETEDRPLRSKQKAGPRLAVDSCKKILPRKKRHESTAMTRCPGRPPPPTTSQSTPRGKKTLKRDINGKTQAPGFPRHGRPRIQRGKAHFKCKECGKTFNQTLHLIEHERIHTGEKPHKCDECGKSFRHSSYFFTHYRIHTGERPYKCKECGKAFNSSSTLSSHHRTHTGEKPFKCEECGKTFKQSTKLTRHRRVHTGEKPYQCSECEKSFGRSSSLTEHKRIHTGEKPYHCKVCGKAFRCNSHLFEHHRIHQEEKSYQCEQCGKYFRNSSHLSEHRRVHQLGPPEQCRECGRNFRRRAALLKHQKSHRENHTYQCEGCGKALRCKSSIQRHQRMHAGQKPYVCSECGKAFTDSSTLTNHRKIHATGKLHSCSKCGRAFKQLSSLVLHQKVHARKGQ</sequence>
<evidence type="ECO:0000313" key="16">
    <source>
        <dbReference type="Proteomes" id="UP000245340"/>
    </source>
</evidence>
<comment type="similarity">
    <text evidence="3">Belongs to the krueppel C2H2-type zinc-finger protein family.</text>
</comment>
<keyword evidence="10" id="KW-0804">Transcription</keyword>
<dbReference type="SUPFAM" id="SSF57667">
    <property type="entry name" value="beta-beta-alpha zinc fingers"/>
    <property type="match status" value="6"/>
</dbReference>
<comment type="function">
    <text evidence="1">May be involved in transcriptional regulation.</text>
</comment>
<feature type="region of interest" description="Disordered" evidence="13">
    <location>
        <begin position="65"/>
        <end position="88"/>
    </location>
</feature>
<evidence type="ECO:0000256" key="10">
    <source>
        <dbReference type="ARBA" id="ARBA00023163"/>
    </source>
</evidence>
<dbReference type="PANTHER" id="PTHR24393">
    <property type="entry name" value="ZINC FINGER PROTEIN"/>
    <property type="match status" value="1"/>
</dbReference>
<feature type="region of interest" description="Disordered" evidence="13">
    <location>
        <begin position="273"/>
        <end position="386"/>
    </location>
</feature>
<feature type="domain" description="C2H2-type" evidence="14">
    <location>
        <begin position="478"/>
        <end position="505"/>
    </location>
</feature>
<feature type="region of interest" description="Disordered" evidence="13">
    <location>
        <begin position="137"/>
        <end position="167"/>
    </location>
</feature>
<dbReference type="GO" id="GO:0000978">
    <property type="term" value="F:RNA polymerase II cis-regulatory region sequence-specific DNA binding"/>
    <property type="evidence" value="ECO:0007669"/>
    <property type="project" value="TreeGrafter"/>
</dbReference>
<evidence type="ECO:0000259" key="14">
    <source>
        <dbReference type="PROSITE" id="PS50157"/>
    </source>
</evidence>
<dbReference type="FunFam" id="3.30.160.60:FF:000185">
    <property type="entry name" value="zinc finger protein 319"/>
    <property type="match status" value="1"/>
</dbReference>
<feature type="domain" description="C2H2-type" evidence="14">
    <location>
        <begin position="562"/>
        <end position="589"/>
    </location>
</feature>
<evidence type="ECO:0000256" key="5">
    <source>
        <dbReference type="ARBA" id="ARBA00022737"/>
    </source>
</evidence>
<comment type="subcellular location">
    <subcellularLocation>
        <location evidence="2">Nucleus</location>
    </subcellularLocation>
</comment>
<dbReference type="FunFam" id="3.30.160.60:FF:001532">
    <property type="entry name" value="Zinc finger protein 483"/>
    <property type="match status" value="1"/>
</dbReference>
<dbReference type="CDD" id="cd07765">
    <property type="entry name" value="KRAB_A-box"/>
    <property type="match status" value="1"/>
</dbReference>
<protein>
    <submittedName>
        <fullName evidence="17">Zinc finger protein 135-like</fullName>
    </submittedName>
</protein>
<evidence type="ECO:0000256" key="9">
    <source>
        <dbReference type="ARBA" id="ARBA00023125"/>
    </source>
</evidence>
<dbReference type="SUPFAM" id="SSF109640">
    <property type="entry name" value="KRAB domain (Kruppel-associated box)"/>
    <property type="match status" value="1"/>
</dbReference>
<keyword evidence="9" id="KW-0238">DNA-binding</keyword>
<keyword evidence="6 12" id="KW-0863">Zinc-finger</keyword>
<dbReference type="FunFam" id="3.30.160.60:FF:001787">
    <property type="entry name" value="Zinc finger protein 619"/>
    <property type="match status" value="1"/>
</dbReference>
<feature type="domain" description="C2H2-type" evidence="14">
    <location>
        <begin position="422"/>
        <end position="449"/>
    </location>
</feature>
<evidence type="ECO:0000256" key="11">
    <source>
        <dbReference type="ARBA" id="ARBA00023242"/>
    </source>
</evidence>
<dbReference type="PANTHER" id="PTHR24393:SF100">
    <property type="entry name" value="ZINC FINGER PROTEIN-RELATED"/>
    <property type="match status" value="1"/>
</dbReference>
<dbReference type="Gene3D" id="6.10.140.140">
    <property type="match status" value="1"/>
</dbReference>
<dbReference type="FunFam" id="3.30.160.60:FF:000340">
    <property type="entry name" value="zinc finger protein 473 isoform X1"/>
    <property type="match status" value="1"/>
</dbReference>
<dbReference type="SMART" id="SM00355">
    <property type="entry name" value="ZnF_C2H2"/>
    <property type="match status" value="11"/>
</dbReference>
<gene>
    <name evidence="17" type="primary">LOC101362870</name>
</gene>
<evidence type="ECO:0000256" key="7">
    <source>
        <dbReference type="ARBA" id="ARBA00022833"/>
    </source>
</evidence>
<dbReference type="GO" id="GO:0008270">
    <property type="term" value="F:zinc ion binding"/>
    <property type="evidence" value="ECO:0007669"/>
    <property type="project" value="UniProtKB-KW"/>
</dbReference>
<dbReference type="Proteomes" id="UP000245340">
    <property type="component" value="Unplaced"/>
</dbReference>
<feature type="domain" description="C2H2-type" evidence="14">
    <location>
        <begin position="674"/>
        <end position="701"/>
    </location>
</feature>
<keyword evidence="16" id="KW-1185">Reference proteome</keyword>
<evidence type="ECO:0000256" key="12">
    <source>
        <dbReference type="PROSITE-ProRule" id="PRU00042"/>
    </source>
</evidence>
<dbReference type="RefSeq" id="XP_004410984.1">
    <property type="nucleotide sequence ID" value="XM_004410927.1"/>
</dbReference>
<keyword evidence="7" id="KW-0862">Zinc</keyword>
<feature type="domain" description="C2H2-type" evidence="14">
    <location>
        <begin position="534"/>
        <end position="561"/>
    </location>
</feature>
<keyword evidence="11" id="KW-0539">Nucleus</keyword>
<dbReference type="InterPro" id="IPR013087">
    <property type="entry name" value="Znf_C2H2_type"/>
</dbReference>
<proteinExistence type="inferred from homology"/>
<feature type="domain" description="C2H2-type" evidence="14">
    <location>
        <begin position="394"/>
        <end position="421"/>
    </location>
</feature>
<dbReference type="SMART" id="SM00349">
    <property type="entry name" value="KRAB"/>
    <property type="match status" value="1"/>
</dbReference>
<dbReference type="FunFam" id="3.30.160.60:FF:000292">
    <property type="entry name" value="zinc finger protein 619"/>
    <property type="match status" value="1"/>
</dbReference>
<accession>A0A9B0LZC9</accession>
<feature type="domain" description="C2H2-type" evidence="14">
    <location>
        <begin position="590"/>
        <end position="617"/>
    </location>
</feature>
<evidence type="ECO:0000256" key="2">
    <source>
        <dbReference type="ARBA" id="ARBA00004123"/>
    </source>
</evidence>
<feature type="region of interest" description="Disordered" evidence="13">
    <location>
        <begin position="1"/>
        <end position="21"/>
    </location>
</feature>
<keyword evidence="8" id="KW-0805">Transcription regulation</keyword>